<evidence type="ECO:0000313" key="7">
    <source>
        <dbReference type="EMBL" id="MDB7935217.1"/>
    </source>
</evidence>
<dbReference type="Proteomes" id="UP000429811">
    <property type="component" value="Unassembled WGS sequence"/>
</dbReference>
<name>A0A6I2RK16_FLAPL</name>
<evidence type="ECO:0000259" key="6">
    <source>
        <dbReference type="Pfam" id="PF03328"/>
    </source>
</evidence>
<dbReference type="GO" id="GO:0000287">
    <property type="term" value="F:magnesium ion binding"/>
    <property type="evidence" value="ECO:0007669"/>
    <property type="project" value="TreeGrafter"/>
</dbReference>
<dbReference type="EMBL" id="WKPO01000041">
    <property type="protein sequence ID" value="MSB50742.1"/>
    <property type="molecule type" value="Genomic_DNA"/>
</dbReference>
<reference evidence="8 9" key="1">
    <citation type="journal article" date="2019" name="Nat. Med.">
        <title>A library of human gut bacterial isolates paired with longitudinal multiomics data enables mechanistic microbiome research.</title>
        <authorList>
            <person name="Poyet M."/>
            <person name="Groussin M."/>
            <person name="Gibbons S.M."/>
            <person name="Avila-Pacheco J."/>
            <person name="Jiang X."/>
            <person name="Kearney S.M."/>
            <person name="Perrotta A.R."/>
            <person name="Berdy B."/>
            <person name="Zhao S."/>
            <person name="Lieberman T.D."/>
            <person name="Swanson P.K."/>
            <person name="Smith M."/>
            <person name="Roesemann S."/>
            <person name="Alexander J.E."/>
            <person name="Rich S.A."/>
            <person name="Livny J."/>
            <person name="Vlamakis H."/>
            <person name="Clish C."/>
            <person name="Bullock K."/>
            <person name="Deik A."/>
            <person name="Scott J."/>
            <person name="Pierce K.A."/>
            <person name="Xavier R.J."/>
            <person name="Alm E.J."/>
        </authorList>
    </citation>
    <scope>NUCLEOTIDE SEQUENCE [LARGE SCALE GENOMIC DNA]</scope>
    <source>
        <strain evidence="8 9">BIOML-A5</strain>
    </source>
</reference>
<dbReference type="PIRSF" id="PIRSF015582">
    <property type="entry name" value="Cit_lyase_B"/>
    <property type="match status" value="1"/>
</dbReference>
<feature type="binding site" evidence="5">
    <location>
        <position position="156"/>
    </location>
    <ligand>
        <name>Mg(2+)</name>
        <dbReference type="ChEBI" id="CHEBI:18420"/>
    </ligand>
</feature>
<keyword evidence="8" id="KW-0456">Lyase</keyword>
<feature type="domain" description="HpcH/HpaI aldolase/citrate lyase" evidence="6">
    <location>
        <begin position="5"/>
        <end position="224"/>
    </location>
</feature>
<evidence type="ECO:0000256" key="3">
    <source>
        <dbReference type="ARBA" id="ARBA00022842"/>
    </source>
</evidence>
<evidence type="ECO:0000256" key="5">
    <source>
        <dbReference type="PIRSR" id="PIRSR015582-2"/>
    </source>
</evidence>
<keyword evidence="2 5" id="KW-0479">Metal-binding</keyword>
<evidence type="ECO:0000256" key="1">
    <source>
        <dbReference type="ARBA" id="ARBA00001946"/>
    </source>
</evidence>
<dbReference type="RefSeq" id="WP_154250880.1">
    <property type="nucleotide sequence ID" value="NZ_CP084007.1"/>
</dbReference>
<dbReference type="InterPro" id="IPR005000">
    <property type="entry name" value="Aldolase/citrate-lyase_domain"/>
</dbReference>
<comment type="cofactor">
    <cofactor evidence="1">
        <name>Mg(2+)</name>
        <dbReference type="ChEBI" id="CHEBI:18420"/>
    </cofactor>
</comment>
<dbReference type="Pfam" id="PF03328">
    <property type="entry name" value="HpcH_HpaI"/>
    <property type="match status" value="1"/>
</dbReference>
<dbReference type="PANTHER" id="PTHR32308:SF10">
    <property type="entry name" value="CITRATE LYASE SUBUNIT BETA"/>
    <property type="match status" value="1"/>
</dbReference>
<dbReference type="InterPro" id="IPR011206">
    <property type="entry name" value="Citrate_lyase_beta/mcl1/mcl2"/>
</dbReference>
<dbReference type="Proteomes" id="UP001211173">
    <property type="component" value="Unassembled WGS sequence"/>
</dbReference>
<sequence length="288" mass="31409">MDRMRTMLFCPASQPKMFLNAPVFHPDAILFDLEDAVAYAEKDSARDLLCEAMAQLDFGTCRVFVRINSLHTPFGEEDVRAVVPAGIRYLRLAMCETAADVQELDGLLDAVEAECQIPSHSVKVQCSIETARGVLNAREIVAASSRVISLSFGAEDYTRSMGTSRSKSAQELQFARTYLPVVAAEAGISAIDTVWSALDDQEGFEVEVRNARALGFSGKSCIHPSQIPVVHRLYTPDEEEVAHARQVMEAMRAAEQAGTGVFTVDGKMVDAPVIAKARRVLLQIGEGV</sequence>
<dbReference type="GO" id="GO:0016829">
    <property type="term" value="F:lyase activity"/>
    <property type="evidence" value="ECO:0007669"/>
    <property type="project" value="UniProtKB-KW"/>
</dbReference>
<dbReference type="InterPro" id="IPR040442">
    <property type="entry name" value="Pyrv_kinase-like_dom_sf"/>
</dbReference>
<reference evidence="7" key="2">
    <citation type="submission" date="2023-01" db="EMBL/GenBank/DDBJ databases">
        <title>Human gut microbiome strain richness.</title>
        <authorList>
            <person name="Chen-Liaw A."/>
        </authorList>
    </citation>
    <scope>NUCLEOTIDE SEQUENCE</scope>
    <source>
        <strain evidence="7">1001287st1_F4_1001285I_161205</strain>
    </source>
</reference>
<evidence type="ECO:0000313" key="8">
    <source>
        <dbReference type="EMBL" id="MSB50742.1"/>
    </source>
</evidence>
<dbReference type="InterPro" id="IPR015813">
    <property type="entry name" value="Pyrv/PenolPyrv_kinase-like_dom"/>
</dbReference>
<feature type="binding site" evidence="4">
    <location>
        <position position="129"/>
    </location>
    <ligand>
        <name>substrate</name>
    </ligand>
</feature>
<dbReference type="AlphaFoldDB" id="A0A6I2RK16"/>
<organism evidence="8 9">
    <name type="scientific">Flavonifractor plautii</name>
    <name type="common">Fusobacterium plautii</name>
    <dbReference type="NCBI Taxonomy" id="292800"/>
    <lineage>
        <taxon>Bacteria</taxon>
        <taxon>Bacillati</taxon>
        <taxon>Bacillota</taxon>
        <taxon>Clostridia</taxon>
        <taxon>Eubacteriales</taxon>
        <taxon>Oscillospiraceae</taxon>
        <taxon>Flavonifractor</taxon>
    </lineage>
</organism>
<proteinExistence type="predicted"/>
<accession>A0A6I2RK16</accession>
<evidence type="ECO:0000313" key="9">
    <source>
        <dbReference type="Proteomes" id="UP000429811"/>
    </source>
</evidence>
<feature type="binding site" evidence="5">
    <location>
        <position position="129"/>
    </location>
    <ligand>
        <name>Mg(2+)</name>
        <dbReference type="ChEBI" id="CHEBI:18420"/>
    </ligand>
</feature>
<protein>
    <submittedName>
        <fullName evidence="7">Aldolase/citrate lyase family protein</fullName>
    </submittedName>
    <submittedName>
        <fullName evidence="8">Citrate lyase subunit beta</fullName>
    </submittedName>
</protein>
<feature type="binding site" evidence="4">
    <location>
        <position position="66"/>
    </location>
    <ligand>
        <name>substrate</name>
    </ligand>
</feature>
<dbReference type="EMBL" id="JAQLWV010000039">
    <property type="protein sequence ID" value="MDB7935217.1"/>
    <property type="molecule type" value="Genomic_DNA"/>
</dbReference>
<dbReference type="PANTHER" id="PTHR32308">
    <property type="entry name" value="LYASE BETA SUBUNIT, PUTATIVE (AFU_ORTHOLOGUE AFUA_4G13030)-RELATED"/>
    <property type="match status" value="1"/>
</dbReference>
<dbReference type="SUPFAM" id="SSF51621">
    <property type="entry name" value="Phosphoenolpyruvate/pyruvate domain"/>
    <property type="match status" value="1"/>
</dbReference>
<dbReference type="Gene3D" id="3.20.20.60">
    <property type="entry name" value="Phosphoenolpyruvate-binding domains"/>
    <property type="match status" value="1"/>
</dbReference>
<gene>
    <name evidence="8" type="ORF">GKE90_18950</name>
    <name evidence="7" type="ORF">PNE06_19210</name>
</gene>
<evidence type="ECO:0000256" key="2">
    <source>
        <dbReference type="ARBA" id="ARBA00022723"/>
    </source>
</evidence>
<dbReference type="GO" id="GO:0006107">
    <property type="term" value="P:oxaloacetate metabolic process"/>
    <property type="evidence" value="ECO:0007669"/>
    <property type="project" value="TreeGrafter"/>
</dbReference>
<keyword evidence="3 5" id="KW-0460">Magnesium</keyword>
<comment type="caution">
    <text evidence="8">The sequence shown here is derived from an EMBL/GenBank/DDBJ whole genome shotgun (WGS) entry which is preliminary data.</text>
</comment>
<evidence type="ECO:0000256" key="4">
    <source>
        <dbReference type="PIRSR" id="PIRSR015582-1"/>
    </source>
</evidence>